<keyword evidence="6" id="KW-0276">Fatty acid metabolism</keyword>
<evidence type="ECO:0000313" key="13">
    <source>
        <dbReference type="Proteomes" id="UP001174909"/>
    </source>
</evidence>
<evidence type="ECO:0000256" key="2">
    <source>
        <dbReference type="ARBA" id="ARBA00011883"/>
    </source>
</evidence>
<dbReference type="PROSITE" id="PS50989">
    <property type="entry name" value="COA_CT_CTER"/>
    <property type="match status" value="1"/>
</dbReference>
<keyword evidence="3" id="KW-0444">Lipid biosynthesis</keyword>
<dbReference type="SUPFAM" id="SSF52096">
    <property type="entry name" value="ClpP/crotonase"/>
    <property type="match status" value="1"/>
</dbReference>
<dbReference type="Pfam" id="PF03255">
    <property type="entry name" value="ACCA"/>
    <property type="match status" value="1"/>
</dbReference>
<dbReference type="EMBL" id="CASHTH010002784">
    <property type="protein sequence ID" value="CAI8035262.1"/>
    <property type="molecule type" value="Genomic_DNA"/>
</dbReference>
<dbReference type="PANTHER" id="PTHR42853:SF3">
    <property type="entry name" value="ACETYL-COENZYME A CARBOXYLASE CARBOXYL TRANSFERASE SUBUNIT ALPHA, CHLOROPLASTIC"/>
    <property type="match status" value="1"/>
</dbReference>
<keyword evidence="4 12" id="KW-0808">Transferase</keyword>
<dbReference type="EC" id="2.1.3.15" evidence="2"/>
<evidence type="ECO:0000256" key="5">
    <source>
        <dbReference type="ARBA" id="ARBA00022741"/>
    </source>
</evidence>
<comment type="caution">
    <text evidence="12">The sequence shown here is derived from an EMBL/GenBank/DDBJ whole genome shotgun (WGS) entry which is preliminary data.</text>
</comment>
<protein>
    <recommendedName>
        <fullName evidence="2">acetyl-CoA carboxytransferase</fullName>
        <ecNumber evidence="2">2.1.3.15</ecNumber>
    </recommendedName>
</protein>
<keyword evidence="5" id="KW-0547">Nucleotide-binding</keyword>
<dbReference type="GO" id="GO:0009317">
    <property type="term" value="C:acetyl-CoA carboxylase complex"/>
    <property type="evidence" value="ECO:0007669"/>
    <property type="project" value="InterPro"/>
</dbReference>
<dbReference type="AlphaFoldDB" id="A0AA35X2C4"/>
<dbReference type="NCBIfam" id="TIGR00513">
    <property type="entry name" value="accA"/>
    <property type="match status" value="1"/>
</dbReference>
<dbReference type="InterPro" id="IPR011763">
    <property type="entry name" value="COA_CT_C"/>
</dbReference>
<dbReference type="GO" id="GO:0006633">
    <property type="term" value="P:fatty acid biosynthetic process"/>
    <property type="evidence" value="ECO:0007669"/>
    <property type="project" value="UniProtKB-KW"/>
</dbReference>
<dbReference type="PRINTS" id="PR01069">
    <property type="entry name" value="ACCCTRFRASEA"/>
</dbReference>
<keyword evidence="7" id="KW-0067">ATP-binding</keyword>
<dbReference type="GO" id="GO:0003989">
    <property type="term" value="F:acetyl-CoA carboxylase activity"/>
    <property type="evidence" value="ECO:0007669"/>
    <property type="project" value="InterPro"/>
</dbReference>
<comment type="pathway">
    <text evidence="1">Lipid metabolism; malonyl-CoA biosynthesis; malonyl-CoA from acetyl-CoA: step 1/1.</text>
</comment>
<name>A0AA35X2C4_GEOBA</name>
<gene>
    <name evidence="12" type="ORF">GBAR_LOCUS19803</name>
</gene>
<dbReference type="PANTHER" id="PTHR42853">
    <property type="entry name" value="ACETYL-COENZYME A CARBOXYLASE CARBOXYL TRANSFERASE SUBUNIT ALPHA"/>
    <property type="match status" value="1"/>
</dbReference>
<reference evidence="12" key="1">
    <citation type="submission" date="2023-03" db="EMBL/GenBank/DDBJ databases">
        <authorList>
            <person name="Steffen K."/>
            <person name="Cardenas P."/>
        </authorList>
    </citation>
    <scope>NUCLEOTIDE SEQUENCE</scope>
</reference>
<keyword evidence="13" id="KW-1185">Reference proteome</keyword>
<evidence type="ECO:0000256" key="9">
    <source>
        <dbReference type="ARBA" id="ARBA00023160"/>
    </source>
</evidence>
<dbReference type="NCBIfam" id="NF041504">
    <property type="entry name" value="AccA_sub"/>
    <property type="match status" value="1"/>
</dbReference>
<dbReference type="InterPro" id="IPR001095">
    <property type="entry name" value="Acetyl_CoA_COase_a_su"/>
</dbReference>
<dbReference type="InterPro" id="IPR029045">
    <property type="entry name" value="ClpP/crotonase-like_dom_sf"/>
</dbReference>
<accession>A0AA35X2C4</accession>
<evidence type="ECO:0000256" key="8">
    <source>
        <dbReference type="ARBA" id="ARBA00023098"/>
    </source>
</evidence>
<evidence type="ECO:0000256" key="7">
    <source>
        <dbReference type="ARBA" id="ARBA00022840"/>
    </source>
</evidence>
<organism evidence="12 13">
    <name type="scientific">Geodia barretti</name>
    <name type="common">Barrett's horny sponge</name>
    <dbReference type="NCBI Taxonomy" id="519541"/>
    <lineage>
        <taxon>Eukaryota</taxon>
        <taxon>Metazoa</taxon>
        <taxon>Porifera</taxon>
        <taxon>Demospongiae</taxon>
        <taxon>Heteroscleromorpha</taxon>
        <taxon>Tetractinellida</taxon>
        <taxon>Astrophorina</taxon>
        <taxon>Geodiidae</taxon>
        <taxon>Geodia</taxon>
    </lineage>
</organism>
<evidence type="ECO:0000313" key="12">
    <source>
        <dbReference type="EMBL" id="CAI8035262.1"/>
    </source>
</evidence>
<dbReference type="Gene3D" id="3.90.226.10">
    <property type="entry name" value="2-enoyl-CoA Hydratase, Chain A, domain 1"/>
    <property type="match status" value="1"/>
</dbReference>
<dbReference type="GO" id="GO:0005524">
    <property type="term" value="F:ATP binding"/>
    <property type="evidence" value="ECO:0007669"/>
    <property type="project" value="UniProtKB-KW"/>
</dbReference>
<evidence type="ECO:0000259" key="11">
    <source>
        <dbReference type="PROSITE" id="PS50989"/>
    </source>
</evidence>
<dbReference type="HAMAP" id="MF_00823">
    <property type="entry name" value="AcetylCoA_CT_alpha"/>
    <property type="match status" value="1"/>
</dbReference>
<evidence type="ECO:0000256" key="1">
    <source>
        <dbReference type="ARBA" id="ARBA00004956"/>
    </source>
</evidence>
<dbReference type="GO" id="GO:0016743">
    <property type="term" value="F:carboxyl- or carbamoyltransferase activity"/>
    <property type="evidence" value="ECO:0007669"/>
    <property type="project" value="InterPro"/>
</dbReference>
<dbReference type="Proteomes" id="UP001174909">
    <property type="component" value="Unassembled WGS sequence"/>
</dbReference>
<keyword evidence="9" id="KW-0275">Fatty acid biosynthesis</keyword>
<evidence type="ECO:0000256" key="4">
    <source>
        <dbReference type="ARBA" id="ARBA00022679"/>
    </source>
</evidence>
<sequence>MNAAELEFEKPLIELERHLAQLKIFAETHPELDLTEGIDALKQNADSLTKQTFQKLSRWDKVKLARHAQRPQAPFYINALLDEPTELHSDKLYGDDRALIGGLAWFDEQPVVYLAQQKGTNLEERQEMNFGYTHPEGYRKARRLMQLANKFNRPLLCFVDTPGAHFDLRSEEYGQAMVIAENLAEMISLRVPILVVIIGEGGSGGALAIAVGNRVLMMEYAIYCVAPPEACSGIVWKDKGEHAPEATEGYKPTAPDLIKLDIIDQMIREPLGGGAHRAPEAAARNVRRAIRKHLTELMQMTPQQLVQQRYERYRHIGLYGEDSA</sequence>
<proteinExistence type="inferred from homology"/>
<keyword evidence="8" id="KW-0443">Lipid metabolism</keyword>
<comment type="catalytic activity">
    <reaction evidence="10">
        <text>N(6)-carboxybiotinyl-L-lysyl-[protein] + acetyl-CoA = N(6)-biotinyl-L-lysyl-[protein] + malonyl-CoA</text>
        <dbReference type="Rhea" id="RHEA:54728"/>
        <dbReference type="Rhea" id="RHEA-COMP:10505"/>
        <dbReference type="Rhea" id="RHEA-COMP:10506"/>
        <dbReference type="ChEBI" id="CHEBI:57288"/>
        <dbReference type="ChEBI" id="CHEBI:57384"/>
        <dbReference type="ChEBI" id="CHEBI:83144"/>
        <dbReference type="ChEBI" id="CHEBI:83145"/>
        <dbReference type="EC" id="2.1.3.15"/>
    </reaction>
</comment>
<evidence type="ECO:0000256" key="10">
    <source>
        <dbReference type="ARBA" id="ARBA00049152"/>
    </source>
</evidence>
<evidence type="ECO:0000256" key="3">
    <source>
        <dbReference type="ARBA" id="ARBA00022516"/>
    </source>
</evidence>
<evidence type="ECO:0000256" key="6">
    <source>
        <dbReference type="ARBA" id="ARBA00022832"/>
    </source>
</evidence>
<dbReference type="NCBIfam" id="NF004344">
    <property type="entry name" value="PRK05724.1"/>
    <property type="match status" value="1"/>
</dbReference>
<feature type="domain" description="CoA carboxyltransferase C-terminal" evidence="11">
    <location>
        <begin position="40"/>
        <end position="296"/>
    </location>
</feature>